<feature type="transmembrane region" description="Helical" evidence="6">
    <location>
        <begin position="73"/>
        <end position="93"/>
    </location>
</feature>
<dbReference type="EMBL" id="BONF01000037">
    <property type="protein sequence ID" value="GIF84385.1"/>
    <property type="molecule type" value="Genomic_DNA"/>
</dbReference>
<proteinExistence type="predicted"/>
<keyword evidence="3 6" id="KW-0812">Transmembrane</keyword>
<reference evidence="8 9" key="1">
    <citation type="submission" date="2021-01" db="EMBL/GenBank/DDBJ databases">
        <title>Whole genome shotgun sequence of Catellatospora bangladeshensis NBRC 107357.</title>
        <authorList>
            <person name="Komaki H."/>
            <person name="Tamura T."/>
        </authorList>
    </citation>
    <scope>NUCLEOTIDE SEQUENCE [LARGE SCALE GENOMIC DNA]</scope>
    <source>
        <strain evidence="8 9">NBRC 107357</strain>
    </source>
</reference>
<dbReference type="AlphaFoldDB" id="A0A8J3NKF3"/>
<evidence type="ECO:0000256" key="1">
    <source>
        <dbReference type="ARBA" id="ARBA00004651"/>
    </source>
</evidence>
<protein>
    <submittedName>
        <fullName evidence="8">MFS transporter</fullName>
    </submittedName>
</protein>
<feature type="transmembrane region" description="Helical" evidence="6">
    <location>
        <begin position="164"/>
        <end position="182"/>
    </location>
</feature>
<dbReference type="Gene3D" id="1.20.1250.20">
    <property type="entry name" value="MFS general substrate transporter like domains"/>
    <property type="match status" value="1"/>
</dbReference>
<keyword evidence="4 6" id="KW-1133">Transmembrane helix</keyword>
<dbReference type="PANTHER" id="PTHR43124">
    <property type="entry name" value="PURINE EFFLUX PUMP PBUE"/>
    <property type="match status" value="1"/>
</dbReference>
<feature type="domain" description="Major facilitator superfamily (MFS) profile" evidence="7">
    <location>
        <begin position="8"/>
        <end position="390"/>
    </location>
</feature>
<dbReference type="SUPFAM" id="SSF103473">
    <property type="entry name" value="MFS general substrate transporter"/>
    <property type="match status" value="1"/>
</dbReference>
<dbReference type="Pfam" id="PF07690">
    <property type="entry name" value="MFS_1"/>
    <property type="match status" value="1"/>
</dbReference>
<feature type="transmembrane region" description="Helical" evidence="6">
    <location>
        <begin position="361"/>
        <end position="385"/>
    </location>
</feature>
<dbReference type="CDD" id="cd17324">
    <property type="entry name" value="MFS_NepI_like"/>
    <property type="match status" value="1"/>
</dbReference>
<dbReference type="RefSeq" id="WP_203752627.1">
    <property type="nucleotide sequence ID" value="NZ_BONF01000037.1"/>
</dbReference>
<evidence type="ECO:0000256" key="5">
    <source>
        <dbReference type="ARBA" id="ARBA00023136"/>
    </source>
</evidence>
<dbReference type="GO" id="GO:0005886">
    <property type="term" value="C:plasma membrane"/>
    <property type="evidence" value="ECO:0007669"/>
    <property type="project" value="UniProtKB-SubCell"/>
</dbReference>
<evidence type="ECO:0000256" key="2">
    <source>
        <dbReference type="ARBA" id="ARBA00022475"/>
    </source>
</evidence>
<feature type="transmembrane region" description="Helical" evidence="6">
    <location>
        <begin position="46"/>
        <end position="66"/>
    </location>
</feature>
<feature type="transmembrane region" description="Helical" evidence="6">
    <location>
        <begin position="292"/>
        <end position="312"/>
    </location>
</feature>
<comment type="caution">
    <text evidence="8">The sequence shown here is derived from an EMBL/GenBank/DDBJ whole genome shotgun (WGS) entry which is preliminary data.</text>
</comment>
<evidence type="ECO:0000313" key="8">
    <source>
        <dbReference type="EMBL" id="GIF84385.1"/>
    </source>
</evidence>
<dbReference type="InterPro" id="IPR036259">
    <property type="entry name" value="MFS_trans_sf"/>
</dbReference>
<accession>A0A8J3NKF3</accession>
<feature type="transmembrane region" description="Helical" evidence="6">
    <location>
        <begin position="99"/>
        <end position="121"/>
    </location>
</feature>
<evidence type="ECO:0000259" key="7">
    <source>
        <dbReference type="PROSITE" id="PS50850"/>
    </source>
</evidence>
<gene>
    <name evidence="8" type="ORF">Cba03nite_57340</name>
</gene>
<dbReference type="InterPro" id="IPR020846">
    <property type="entry name" value="MFS_dom"/>
</dbReference>
<dbReference type="InterPro" id="IPR050189">
    <property type="entry name" value="MFS_Efflux_Transporters"/>
</dbReference>
<feature type="transmembrane region" description="Helical" evidence="6">
    <location>
        <begin position="133"/>
        <end position="158"/>
    </location>
</feature>
<dbReference type="PANTHER" id="PTHR43124:SF4">
    <property type="entry name" value="SUGAR EFFLUX TRANSPORTER"/>
    <property type="match status" value="1"/>
</dbReference>
<dbReference type="InterPro" id="IPR011701">
    <property type="entry name" value="MFS"/>
</dbReference>
<keyword evidence="2" id="KW-1003">Cell membrane</keyword>
<evidence type="ECO:0000256" key="4">
    <source>
        <dbReference type="ARBA" id="ARBA00022989"/>
    </source>
</evidence>
<evidence type="ECO:0000256" key="6">
    <source>
        <dbReference type="SAM" id="Phobius"/>
    </source>
</evidence>
<comment type="subcellular location">
    <subcellularLocation>
        <location evidence="1">Cell membrane</location>
        <topology evidence="1">Multi-pass membrane protein</topology>
    </subcellularLocation>
</comment>
<feature type="transmembrane region" description="Helical" evidence="6">
    <location>
        <begin position="268"/>
        <end position="286"/>
    </location>
</feature>
<feature type="transmembrane region" description="Helical" evidence="6">
    <location>
        <begin position="202"/>
        <end position="223"/>
    </location>
</feature>
<dbReference type="Proteomes" id="UP000601223">
    <property type="component" value="Unassembled WGS sequence"/>
</dbReference>
<feature type="transmembrane region" description="Helical" evidence="6">
    <location>
        <begin position="243"/>
        <end position="261"/>
    </location>
</feature>
<keyword evidence="5 6" id="KW-0472">Membrane</keyword>
<evidence type="ECO:0000313" key="9">
    <source>
        <dbReference type="Proteomes" id="UP000601223"/>
    </source>
</evidence>
<name>A0A8J3NKF3_9ACTN</name>
<organism evidence="8 9">
    <name type="scientific">Catellatospora bangladeshensis</name>
    <dbReference type="NCBI Taxonomy" id="310355"/>
    <lineage>
        <taxon>Bacteria</taxon>
        <taxon>Bacillati</taxon>
        <taxon>Actinomycetota</taxon>
        <taxon>Actinomycetes</taxon>
        <taxon>Micromonosporales</taxon>
        <taxon>Micromonosporaceae</taxon>
        <taxon>Catellatospora</taxon>
    </lineage>
</organism>
<dbReference type="GO" id="GO:0022857">
    <property type="term" value="F:transmembrane transporter activity"/>
    <property type="evidence" value="ECO:0007669"/>
    <property type="project" value="InterPro"/>
</dbReference>
<keyword evidence="9" id="KW-1185">Reference proteome</keyword>
<evidence type="ECO:0000256" key="3">
    <source>
        <dbReference type="ARBA" id="ARBA00022692"/>
    </source>
</evidence>
<feature type="transmembrane region" description="Helical" evidence="6">
    <location>
        <begin position="333"/>
        <end position="355"/>
    </location>
</feature>
<dbReference type="PROSITE" id="PS50850">
    <property type="entry name" value="MFS"/>
    <property type="match status" value="1"/>
</dbReference>
<sequence>MTRFPWPTLLLLGAAVFVSVTTELVPTGLLLGMSRDLHVSPSRLGLLVTGYAVMVALFAAPLGTLTARLPRKALLVASLGAYTASNAVMIVAPGYGVAFAARLVGGITHGLFWAVVGGYAARLVTTDRIGRAVTVLSAGGSAAVLAGVPAGTGIGTAFGWRATFAMLTGIALALTLLAWWLLPEVPGSSAAGRTPMREVLRLPQFPPIVAMTAVTMLGAYMMFTYTAPLLKHAGLGETQIAPVLLVNGLAGTLMLPVAGWIADRRLRAGIVLGGGLLMTGLLLLTVQGDAVWAAVAAMVLFGLGMGLLPIFMQAATLRVAPDHTQEASGINASAYNAGVACGALAGAFTLDAWGIGGIPPVGLALVATGMIGYVASTGATGIRFWRPAVAQRQGD</sequence>